<evidence type="ECO:0000256" key="21">
    <source>
        <dbReference type="ARBA" id="ARBA00048494"/>
    </source>
</evidence>
<dbReference type="SUPFAM" id="SSF88713">
    <property type="entry name" value="Glycoside hydrolase/deacetylase"/>
    <property type="match status" value="1"/>
</dbReference>
<keyword evidence="16" id="KW-0170">Cobalt</keyword>
<keyword evidence="19" id="KW-0624">Polysaccharide degradation</keyword>
<dbReference type="EMBL" id="MU157824">
    <property type="protein sequence ID" value="KAF9535464.1"/>
    <property type="molecule type" value="Genomic_DNA"/>
</dbReference>
<dbReference type="GO" id="GO:0071555">
    <property type="term" value="P:cell wall organization"/>
    <property type="evidence" value="ECO:0007669"/>
    <property type="project" value="UniProtKB-KW"/>
</dbReference>
<comment type="cofactor">
    <cofactor evidence="1">
        <name>Co(2+)</name>
        <dbReference type="ChEBI" id="CHEBI:48828"/>
    </cofactor>
</comment>
<dbReference type="EC" id="3.5.1.41" evidence="20"/>
<evidence type="ECO:0000313" key="24">
    <source>
        <dbReference type="EMBL" id="KAF9535464.1"/>
    </source>
</evidence>
<evidence type="ECO:0000256" key="9">
    <source>
        <dbReference type="ARBA" id="ARBA00022723"/>
    </source>
</evidence>
<proteinExistence type="inferred from homology"/>
<dbReference type="InterPro" id="IPR050248">
    <property type="entry name" value="Polysacc_deacetylase_ArnD"/>
</dbReference>
<comment type="caution">
    <text evidence="24">The sequence shown here is derived from an EMBL/GenBank/DDBJ whole genome shotgun (WGS) entry which is preliminary data.</text>
</comment>
<keyword evidence="10" id="KW-0732">Signal</keyword>
<evidence type="ECO:0000256" key="14">
    <source>
        <dbReference type="ARBA" id="ARBA00023180"/>
    </source>
</evidence>
<sequence length="398" mass="42289">MARQASTTTANSASSASSAASSAGSVTGSASAGNSSVPSISLASTNPTAVPLTAIVASQATTVTKPLPSTPAAGAQPTFIPGAPPLPDISTLAPSKYPPLDQPPPVDSPEVKEWIAEVARTGIVIPDISPTVDGGCPANAAAAADKNRCWWTCTGCTRSTDITSCPTAMDWGLTYDDGPGFYTPNLLEYLDSQKLKSTFFVVGSRVVQFPRTLQYEYMSQHQIAVHTWSHRPLTEQSNVQIIAELGWSRKVIKDVLGVTPNAMRPPFGDIDDRVRAISVAMGLTPVIWTRLSPQVTFDTDDFNIHNGQTSVYKVLQNWKNILGNVSTINTGFVVLEHDLFQESVEVATGYILPDALAHNPPFSIKPVSQCVGRSLSDAYIETNNNQTHPPALEAALAG</sequence>
<feature type="compositionally biased region" description="Low complexity" evidence="22">
    <location>
        <begin position="1"/>
        <end position="37"/>
    </location>
</feature>
<evidence type="ECO:0000256" key="8">
    <source>
        <dbReference type="ARBA" id="ARBA00022622"/>
    </source>
</evidence>
<keyword evidence="12" id="KW-0146">Chitin degradation</keyword>
<dbReference type="GO" id="GO:0009272">
    <property type="term" value="P:fungal-type cell wall biogenesis"/>
    <property type="evidence" value="ECO:0007669"/>
    <property type="project" value="UniProtKB-ARBA"/>
</dbReference>
<dbReference type="Pfam" id="PF01522">
    <property type="entry name" value="Polysacc_deac_1"/>
    <property type="match status" value="1"/>
</dbReference>
<evidence type="ECO:0000259" key="23">
    <source>
        <dbReference type="PROSITE" id="PS51677"/>
    </source>
</evidence>
<evidence type="ECO:0000256" key="15">
    <source>
        <dbReference type="ARBA" id="ARBA00023277"/>
    </source>
</evidence>
<evidence type="ECO:0000256" key="17">
    <source>
        <dbReference type="ARBA" id="ARBA00023288"/>
    </source>
</evidence>
<dbReference type="GO" id="GO:0006032">
    <property type="term" value="P:chitin catabolic process"/>
    <property type="evidence" value="ECO:0007669"/>
    <property type="project" value="UniProtKB-KW"/>
</dbReference>
<evidence type="ECO:0000256" key="1">
    <source>
        <dbReference type="ARBA" id="ARBA00001941"/>
    </source>
</evidence>
<evidence type="ECO:0000256" key="19">
    <source>
        <dbReference type="ARBA" id="ARBA00023326"/>
    </source>
</evidence>
<comment type="similarity">
    <text evidence="4">Belongs to the polysaccharide deacetylase family.</text>
</comment>
<evidence type="ECO:0000256" key="10">
    <source>
        <dbReference type="ARBA" id="ARBA00022729"/>
    </source>
</evidence>
<accession>A0A9P6EVE8</accession>
<dbReference type="PANTHER" id="PTHR10587">
    <property type="entry name" value="GLYCOSYL TRANSFERASE-RELATED"/>
    <property type="match status" value="1"/>
</dbReference>
<dbReference type="AlphaFoldDB" id="A0A9P6EVE8"/>
<keyword evidence="25" id="KW-1185">Reference proteome</keyword>
<evidence type="ECO:0000256" key="2">
    <source>
        <dbReference type="ARBA" id="ARBA00004191"/>
    </source>
</evidence>
<dbReference type="InterPro" id="IPR011330">
    <property type="entry name" value="Glyco_hydro/deAcase_b/a-brl"/>
</dbReference>
<feature type="region of interest" description="Disordered" evidence="22">
    <location>
        <begin position="67"/>
        <end position="108"/>
    </location>
</feature>
<evidence type="ECO:0000256" key="13">
    <source>
        <dbReference type="ARBA" id="ARBA00023136"/>
    </source>
</evidence>
<keyword evidence="7" id="KW-0964">Secreted</keyword>
<feature type="domain" description="NodB homology" evidence="23">
    <location>
        <begin position="169"/>
        <end position="363"/>
    </location>
</feature>
<evidence type="ECO:0000256" key="3">
    <source>
        <dbReference type="ARBA" id="ARBA00004609"/>
    </source>
</evidence>
<keyword evidence="18" id="KW-0961">Cell wall biogenesis/degradation</keyword>
<dbReference type="GO" id="GO:0005886">
    <property type="term" value="C:plasma membrane"/>
    <property type="evidence" value="ECO:0007669"/>
    <property type="project" value="UniProtKB-SubCell"/>
</dbReference>
<dbReference type="GO" id="GO:0000272">
    <property type="term" value="P:polysaccharide catabolic process"/>
    <property type="evidence" value="ECO:0007669"/>
    <property type="project" value="UniProtKB-KW"/>
</dbReference>
<evidence type="ECO:0000313" key="25">
    <source>
        <dbReference type="Proteomes" id="UP000807306"/>
    </source>
</evidence>
<dbReference type="GO" id="GO:0004099">
    <property type="term" value="F:chitin deacetylase activity"/>
    <property type="evidence" value="ECO:0007669"/>
    <property type="project" value="UniProtKB-EC"/>
</dbReference>
<keyword evidence="15" id="KW-0119">Carbohydrate metabolism</keyword>
<evidence type="ECO:0000256" key="16">
    <source>
        <dbReference type="ARBA" id="ARBA00023285"/>
    </source>
</evidence>
<dbReference type="GO" id="GO:0098552">
    <property type="term" value="C:side of membrane"/>
    <property type="evidence" value="ECO:0007669"/>
    <property type="project" value="UniProtKB-KW"/>
</dbReference>
<dbReference type="Proteomes" id="UP000807306">
    <property type="component" value="Unassembled WGS sequence"/>
</dbReference>
<dbReference type="PROSITE" id="PS51677">
    <property type="entry name" value="NODB"/>
    <property type="match status" value="1"/>
</dbReference>
<evidence type="ECO:0000256" key="6">
    <source>
        <dbReference type="ARBA" id="ARBA00022512"/>
    </source>
</evidence>
<evidence type="ECO:0000256" key="5">
    <source>
        <dbReference type="ARBA" id="ARBA00022475"/>
    </source>
</evidence>
<evidence type="ECO:0000256" key="20">
    <source>
        <dbReference type="ARBA" id="ARBA00024056"/>
    </source>
</evidence>
<keyword evidence="11" id="KW-0378">Hydrolase</keyword>
<dbReference type="GO" id="GO:0046872">
    <property type="term" value="F:metal ion binding"/>
    <property type="evidence" value="ECO:0007669"/>
    <property type="project" value="UniProtKB-KW"/>
</dbReference>
<gene>
    <name evidence="24" type="ORF">CPB83DRAFT_753571</name>
</gene>
<dbReference type="Gene3D" id="3.20.20.370">
    <property type="entry name" value="Glycoside hydrolase/deacetylase"/>
    <property type="match status" value="1"/>
</dbReference>
<evidence type="ECO:0000256" key="7">
    <source>
        <dbReference type="ARBA" id="ARBA00022525"/>
    </source>
</evidence>
<comment type="subcellular location">
    <subcellularLocation>
        <location evidence="3">Cell membrane</location>
        <topology evidence="3">Lipid-anchor</topology>
        <topology evidence="3">GPI-anchor</topology>
    </subcellularLocation>
    <subcellularLocation>
        <location evidence="2">Secreted</location>
        <location evidence="2">Cell wall</location>
    </subcellularLocation>
</comment>
<keyword evidence="14" id="KW-0325">Glycoprotein</keyword>
<keyword evidence="5" id="KW-1003">Cell membrane</keyword>
<comment type="catalytic activity">
    <reaction evidence="21">
        <text>[(1-&gt;4)-N-acetyl-beta-D-glucosaminyl](n) + n H2O = chitosan + n acetate</text>
        <dbReference type="Rhea" id="RHEA:10464"/>
        <dbReference type="Rhea" id="RHEA-COMP:9593"/>
        <dbReference type="Rhea" id="RHEA-COMP:9597"/>
        <dbReference type="ChEBI" id="CHEBI:15377"/>
        <dbReference type="ChEBI" id="CHEBI:17029"/>
        <dbReference type="ChEBI" id="CHEBI:30089"/>
        <dbReference type="ChEBI" id="CHEBI:57704"/>
        <dbReference type="EC" id="3.5.1.41"/>
    </reaction>
    <physiologicalReaction direction="left-to-right" evidence="21">
        <dbReference type="Rhea" id="RHEA:10465"/>
    </physiologicalReaction>
</comment>
<evidence type="ECO:0000256" key="11">
    <source>
        <dbReference type="ARBA" id="ARBA00022801"/>
    </source>
</evidence>
<evidence type="ECO:0000256" key="22">
    <source>
        <dbReference type="SAM" id="MobiDB-lite"/>
    </source>
</evidence>
<keyword evidence="17" id="KW-0449">Lipoprotein</keyword>
<organism evidence="24 25">
    <name type="scientific">Crepidotus variabilis</name>
    <dbReference type="NCBI Taxonomy" id="179855"/>
    <lineage>
        <taxon>Eukaryota</taxon>
        <taxon>Fungi</taxon>
        <taxon>Dikarya</taxon>
        <taxon>Basidiomycota</taxon>
        <taxon>Agaricomycotina</taxon>
        <taxon>Agaricomycetes</taxon>
        <taxon>Agaricomycetidae</taxon>
        <taxon>Agaricales</taxon>
        <taxon>Agaricineae</taxon>
        <taxon>Crepidotaceae</taxon>
        <taxon>Crepidotus</taxon>
    </lineage>
</organism>
<keyword evidence="8" id="KW-0336">GPI-anchor</keyword>
<keyword evidence="9" id="KW-0479">Metal-binding</keyword>
<dbReference type="PANTHER" id="PTHR10587:SF133">
    <property type="entry name" value="CHITIN DEACETYLASE 1-RELATED"/>
    <property type="match status" value="1"/>
</dbReference>
<dbReference type="FunFam" id="3.20.20.370:FF:000004">
    <property type="entry name" value="Related to Chitin deacetylase"/>
    <property type="match status" value="1"/>
</dbReference>
<feature type="compositionally biased region" description="Pro residues" evidence="22">
    <location>
        <begin position="96"/>
        <end position="107"/>
    </location>
</feature>
<evidence type="ECO:0000256" key="18">
    <source>
        <dbReference type="ARBA" id="ARBA00023316"/>
    </source>
</evidence>
<feature type="region of interest" description="Disordered" evidence="22">
    <location>
        <begin position="1"/>
        <end position="43"/>
    </location>
</feature>
<reference evidence="24" key="1">
    <citation type="submission" date="2020-11" db="EMBL/GenBank/DDBJ databases">
        <authorList>
            <consortium name="DOE Joint Genome Institute"/>
            <person name="Ahrendt S."/>
            <person name="Riley R."/>
            <person name="Andreopoulos W."/>
            <person name="Labutti K."/>
            <person name="Pangilinan J."/>
            <person name="Ruiz-Duenas F.J."/>
            <person name="Barrasa J.M."/>
            <person name="Sanchez-Garcia M."/>
            <person name="Camarero S."/>
            <person name="Miyauchi S."/>
            <person name="Serrano A."/>
            <person name="Linde D."/>
            <person name="Babiker R."/>
            <person name="Drula E."/>
            <person name="Ayuso-Fernandez I."/>
            <person name="Pacheco R."/>
            <person name="Padilla G."/>
            <person name="Ferreira P."/>
            <person name="Barriuso J."/>
            <person name="Kellner H."/>
            <person name="Castanera R."/>
            <person name="Alfaro M."/>
            <person name="Ramirez L."/>
            <person name="Pisabarro A.G."/>
            <person name="Kuo A."/>
            <person name="Tritt A."/>
            <person name="Lipzen A."/>
            <person name="He G."/>
            <person name="Yan M."/>
            <person name="Ng V."/>
            <person name="Cullen D."/>
            <person name="Martin F."/>
            <person name="Rosso M.-N."/>
            <person name="Henrissat B."/>
            <person name="Hibbett D."/>
            <person name="Martinez A.T."/>
            <person name="Grigoriev I.V."/>
        </authorList>
    </citation>
    <scope>NUCLEOTIDE SEQUENCE</scope>
    <source>
        <strain evidence="24">CBS 506.95</strain>
    </source>
</reference>
<protein>
    <recommendedName>
        <fullName evidence="20">chitin deacetylase</fullName>
        <ecNumber evidence="20">3.5.1.41</ecNumber>
    </recommendedName>
</protein>
<evidence type="ECO:0000256" key="12">
    <source>
        <dbReference type="ARBA" id="ARBA00023024"/>
    </source>
</evidence>
<keyword evidence="6" id="KW-0134">Cell wall</keyword>
<dbReference type="InterPro" id="IPR002509">
    <property type="entry name" value="NODB_dom"/>
</dbReference>
<keyword evidence="13" id="KW-0472">Membrane</keyword>
<name>A0A9P6EVE8_9AGAR</name>
<dbReference type="OrthoDB" id="407355at2759"/>
<evidence type="ECO:0000256" key="4">
    <source>
        <dbReference type="ARBA" id="ARBA00010973"/>
    </source>
</evidence>